<organism evidence="1 2">
    <name type="scientific">Arachis duranensis</name>
    <name type="common">Wild peanut</name>
    <dbReference type="NCBI Taxonomy" id="130453"/>
    <lineage>
        <taxon>Eukaryota</taxon>
        <taxon>Viridiplantae</taxon>
        <taxon>Streptophyta</taxon>
        <taxon>Embryophyta</taxon>
        <taxon>Tracheophyta</taxon>
        <taxon>Spermatophyta</taxon>
        <taxon>Magnoliopsida</taxon>
        <taxon>eudicotyledons</taxon>
        <taxon>Gunneridae</taxon>
        <taxon>Pentapetalae</taxon>
        <taxon>rosids</taxon>
        <taxon>fabids</taxon>
        <taxon>Fabales</taxon>
        <taxon>Fabaceae</taxon>
        <taxon>Papilionoideae</taxon>
        <taxon>50 kb inversion clade</taxon>
        <taxon>dalbergioids sensu lato</taxon>
        <taxon>Dalbergieae</taxon>
        <taxon>Pterocarpus clade</taxon>
        <taxon>Arachis</taxon>
    </lineage>
</organism>
<evidence type="ECO:0000313" key="2">
    <source>
        <dbReference type="RefSeq" id="XP_020997202.1"/>
    </source>
</evidence>
<gene>
    <name evidence="2" type="primary">LOC110280482</name>
</gene>
<dbReference type="CDD" id="cd00303">
    <property type="entry name" value="retropepsin_like"/>
    <property type="match status" value="1"/>
</dbReference>
<sequence>MGEMYEEEVVVGALHKGEVVDKRHEEEGVNLKEPKRKAIVDESIPISFPSMVKKAKKTPEFDLDLLQVFKKVEVTIPLLDAIQQIPKYAKFLKDLCTHKNRLGELETLSLGSSISSLMEPIPRKCGDPGPCLVSCRIGGYTFHDCMCDLGAYVSIMPLSIYVRLNLAPLKKSVARFALADKSVITVMGIAEDVLVAIKDLVFPIDFYILEMPPTESRSSSSVLLGRPFLKTSKFKLDAFTGIYSFGVGDKTIKFNLEEAMKHPPEEHSMLRCDMIDEVVAEVQEEDHEKLCYPTIEEMDDQEDEPEEVVKSELHELDGKEPHLETKSELKPLLSHLKYAFLEENQRFPIIIASELSSEEEGKLLDVLKKHKKAIGWSLWILWELTPASACIEYFSKMEPSQLGNRKGDSTPPSST</sequence>
<proteinExistence type="predicted"/>
<protein>
    <submittedName>
        <fullName evidence="2">Uncharacterized protein LOC110280482</fullName>
    </submittedName>
</protein>
<dbReference type="PANTHER" id="PTHR33067">
    <property type="entry name" value="RNA-DIRECTED DNA POLYMERASE-RELATED"/>
    <property type="match status" value="1"/>
</dbReference>
<dbReference type="InterPro" id="IPR021109">
    <property type="entry name" value="Peptidase_aspartic_dom_sf"/>
</dbReference>
<dbReference type="Proteomes" id="UP000515211">
    <property type="component" value="Chromosome 4"/>
</dbReference>
<dbReference type="RefSeq" id="XP_020997202.1">
    <property type="nucleotide sequence ID" value="XM_021141543.1"/>
</dbReference>
<reference evidence="2" key="2">
    <citation type="submission" date="2025-08" db="UniProtKB">
        <authorList>
            <consortium name="RefSeq"/>
        </authorList>
    </citation>
    <scope>IDENTIFICATION</scope>
    <source>
        <tissue evidence="2">Whole plant</tissue>
    </source>
</reference>
<dbReference type="GeneID" id="110280482"/>
<dbReference type="PANTHER" id="PTHR33067:SF15">
    <property type="entry name" value="RNA-DIRECTED DNA POLYMERASE"/>
    <property type="match status" value="1"/>
</dbReference>
<accession>A0A6P5NHW2</accession>
<reference evidence="1" key="1">
    <citation type="journal article" date="2016" name="Nat. Genet.">
        <title>The genome sequences of Arachis duranensis and Arachis ipaensis, the diploid ancestors of cultivated peanut.</title>
        <authorList>
            <person name="Bertioli D.J."/>
            <person name="Cannon S.B."/>
            <person name="Froenicke L."/>
            <person name="Huang G."/>
            <person name="Farmer A.D."/>
            <person name="Cannon E.K."/>
            <person name="Liu X."/>
            <person name="Gao D."/>
            <person name="Clevenger J."/>
            <person name="Dash S."/>
            <person name="Ren L."/>
            <person name="Moretzsohn M.C."/>
            <person name="Shirasawa K."/>
            <person name="Huang W."/>
            <person name="Vidigal B."/>
            <person name="Abernathy B."/>
            <person name="Chu Y."/>
            <person name="Niederhuth C.E."/>
            <person name="Umale P."/>
            <person name="Araujo A.C."/>
            <person name="Kozik A."/>
            <person name="Kim K.D."/>
            <person name="Burow M.D."/>
            <person name="Varshney R.K."/>
            <person name="Wang X."/>
            <person name="Zhang X."/>
            <person name="Barkley N."/>
            <person name="Guimaraes P.M."/>
            <person name="Isobe S."/>
            <person name="Guo B."/>
            <person name="Liao B."/>
            <person name="Stalker H.T."/>
            <person name="Schmitz R.J."/>
            <person name="Scheffler B.E."/>
            <person name="Leal-Bertioli S.C."/>
            <person name="Xun X."/>
            <person name="Jackson S.A."/>
            <person name="Michelmore R."/>
            <person name="Ozias-Akins P."/>
        </authorList>
    </citation>
    <scope>NUCLEOTIDE SEQUENCE [LARGE SCALE GENOMIC DNA]</scope>
    <source>
        <strain evidence="1">cv. V14167</strain>
    </source>
</reference>
<dbReference type="AlphaFoldDB" id="A0A6P5NHW2"/>
<name>A0A6P5NHW2_ARADU</name>
<evidence type="ECO:0000313" key="1">
    <source>
        <dbReference type="Proteomes" id="UP000515211"/>
    </source>
</evidence>
<keyword evidence="1" id="KW-1185">Reference proteome</keyword>
<dbReference type="KEGG" id="adu:110280482"/>
<dbReference type="Gene3D" id="2.40.70.10">
    <property type="entry name" value="Acid Proteases"/>
    <property type="match status" value="1"/>
</dbReference>